<accession>A0A8R1WL05</accession>
<dbReference type="Pfam" id="PF14977">
    <property type="entry name" value="FAM194"/>
    <property type="match status" value="1"/>
</dbReference>
<sequence length="815" mass="94315">MENDFRLSICKNCNTKCSRDFDKIVELKNSGLNVYVHGRNYLKIKESGNVKRNENVLIHNTSERNLKKNEYLRELCGYQTKCYHCKSLLQRVRSLLNEINEIKGDSVVGICKFCRKPNPQNKCKKCEYIVSEFKRNKDHEYADIETQTKTWVFKLKTLLESILKENVCCKHQMYDGSAIELQRLLKHLDDPSFIRNPQLSTFLYSALPLVSNDNISECKVLKKVISKLNTQSFIKRYRSEDSLYVVPSNTNSAGCVCKYYLNKEERTSVEALFKDNEHLNSICILEKSESKHSLDIINKSAHKENIAERTPVKCLKKKKKSNLKSKLQIEENQKKTGMDSEDIILLKMMKNREKVKNVKEKINKQPKMTQLPSFGKLPTIKVKEKQEVVDLSSESSLKCGDFEPSKPKDMIQDTKIVPFSFAYEKHNPFEPIIFKANIDCSDPFTEIIPTSSPNVELKKNIDKNMKIKSDMVQNSDISATSLSGIVKYQLSNKEFIEKGWTKLPTTKIMRKINIYKMVPASLEGDWFERHREEKIMHYNSGEVLAEIDETGHGRWFYKNGNVALHHYQAKEKLADQRYVVYGSGESLNGKPVRVSILAAFDYLGNGVVYDDFGNTRLKYNQFEGIVCDSKIAPFTRWKWHDLNDPLVLESVFIDTYEKNINSSFPEFVNEDKDATREQSKNPEMLEIELENQVKEKSDKLLKKFRPFQIRMKAFKINQQFSLRVIDQTNIYLLFRVGTISLKLNLGMFLVSNEIVDTESVDVSQVVTPYDRLPPKSQSVADIQRVLFEVRKCRKADAASRVNTVGRSTQTTRQLE</sequence>
<dbReference type="Proteomes" id="UP000005204">
    <property type="component" value="Unassembled WGS sequence"/>
</dbReference>
<dbReference type="OrthoDB" id="331263at2759"/>
<reference evidence="3" key="1">
    <citation type="journal article" date="2008" name="Insect Biochem. Mol. Biol.">
        <title>The genome of a lepidopteran model insect, the silkworm Bombyx mori.</title>
        <authorList>
            <consortium name="International Silkworm Genome Consortium"/>
        </authorList>
    </citation>
    <scope>NUCLEOTIDE SEQUENCE [LARGE SCALE GENOMIC DNA]</scope>
    <source>
        <strain evidence="3">p50T</strain>
    </source>
</reference>
<organism evidence="2 3">
    <name type="scientific">Bombyx mori</name>
    <name type="common">Silk moth</name>
    <dbReference type="NCBI Taxonomy" id="7091"/>
    <lineage>
        <taxon>Eukaryota</taxon>
        <taxon>Metazoa</taxon>
        <taxon>Ecdysozoa</taxon>
        <taxon>Arthropoda</taxon>
        <taxon>Hexapoda</taxon>
        <taxon>Insecta</taxon>
        <taxon>Pterygota</taxon>
        <taxon>Neoptera</taxon>
        <taxon>Endopterygota</taxon>
        <taxon>Lepidoptera</taxon>
        <taxon>Glossata</taxon>
        <taxon>Ditrysia</taxon>
        <taxon>Bombycoidea</taxon>
        <taxon>Bombycidae</taxon>
        <taxon>Bombycinae</taxon>
        <taxon>Bombyx</taxon>
    </lineage>
</organism>
<dbReference type="AlphaFoldDB" id="A0A8R1WL05"/>
<evidence type="ECO:0000313" key="2">
    <source>
        <dbReference type="EnsemblMetazoa" id="XP_004932834.1"/>
    </source>
</evidence>
<keyword evidence="3" id="KW-1185">Reference proteome</keyword>
<evidence type="ECO:0000313" key="3">
    <source>
        <dbReference type="Proteomes" id="UP000005204"/>
    </source>
</evidence>
<dbReference type="RefSeq" id="XP_004932834.1">
    <property type="nucleotide sequence ID" value="XM_004932777.4"/>
</dbReference>
<feature type="domain" description="FAM194 C-terminal" evidence="1">
    <location>
        <begin position="532"/>
        <end position="643"/>
    </location>
</feature>
<evidence type="ECO:0000259" key="1">
    <source>
        <dbReference type="Pfam" id="PF14977"/>
    </source>
</evidence>
<name>A0A8R1WL05_BOMMO</name>
<protein>
    <recommendedName>
        <fullName evidence="1">FAM194 C-terminal domain-containing protein</fullName>
    </recommendedName>
</protein>
<dbReference type="GeneID" id="101737320"/>
<dbReference type="InterPro" id="IPR029281">
    <property type="entry name" value="FAM194_C"/>
</dbReference>
<dbReference type="EnsemblMetazoa" id="XM_004932777.3">
    <property type="protein sequence ID" value="XP_004932834.1"/>
    <property type="gene ID" value="LOC101737320"/>
</dbReference>
<dbReference type="KEGG" id="bmor:101737320"/>
<proteinExistence type="predicted"/>
<reference evidence="2" key="2">
    <citation type="submission" date="2022-06" db="UniProtKB">
        <authorList>
            <consortium name="EnsemblMetazoa"/>
        </authorList>
    </citation>
    <scope>IDENTIFICATION</scope>
    <source>
        <strain evidence="2">p50T (Dazao)</strain>
    </source>
</reference>